<feature type="domain" description="ParB-like N-terminal" evidence="2">
    <location>
        <begin position="9"/>
        <end position="53"/>
    </location>
</feature>
<organism evidence="3 4">
    <name type="scientific">Nostoc favosum CHAB5714</name>
    <dbReference type="NCBI Taxonomy" id="2780399"/>
    <lineage>
        <taxon>Bacteria</taxon>
        <taxon>Bacillati</taxon>
        <taxon>Cyanobacteriota</taxon>
        <taxon>Cyanophyceae</taxon>
        <taxon>Nostocales</taxon>
        <taxon>Nostocaceae</taxon>
        <taxon>Nostoc</taxon>
        <taxon>Nostoc favosum</taxon>
    </lineage>
</organism>
<protein>
    <submittedName>
        <fullName evidence="3">ParB N-terminal domain-containing protein</fullName>
    </submittedName>
</protein>
<reference evidence="3 4" key="1">
    <citation type="journal article" date="2021" name="Microorganisms">
        <title>Genome Evolution of Filamentous Cyanobacterium Nostoc Species: From Facultative Symbiosis to Free Living.</title>
        <authorList>
            <person name="Huo D."/>
            <person name="Li H."/>
            <person name="Cai F."/>
            <person name="Guo X."/>
            <person name="Qiao Z."/>
            <person name="Wang W."/>
            <person name="Yu G."/>
            <person name="Li R."/>
        </authorList>
    </citation>
    <scope>NUCLEOTIDE SEQUENCE [LARGE SCALE GENOMIC DNA]</scope>
    <source>
        <strain evidence="3 4">CHAB 5714</strain>
    </source>
</reference>
<dbReference type="Pfam" id="PF02195">
    <property type="entry name" value="ParB_N"/>
    <property type="match status" value="1"/>
</dbReference>
<evidence type="ECO:0000313" key="3">
    <source>
        <dbReference type="EMBL" id="MCC5604114.1"/>
    </source>
</evidence>
<gene>
    <name evidence="3" type="ORF">LC586_34340</name>
</gene>
<dbReference type="Gene3D" id="3.90.1530.10">
    <property type="entry name" value="Conserved hypothetical protein from pyrococcus furiosus pfu- 392566-001, ParB domain"/>
    <property type="match status" value="1"/>
</dbReference>
<accession>A0ABS8IJS1</accession>
<dbReference type="InterPro" id="IPR036086">
    <property type="entry name" value="ParB/Sulfiredoxin_sf"/>
</dbReference>
<dbReference type="EMBL" id="JAIVFQ010000109">
    <property type="protein sequence ID" value="MCC5604114.1"/>
    <property type="molecule type" value="Genomic_DNA"/>
</dbReference>
<dbReference type="InterPro" id="IPR003115">
    <property type="entry name" value="ParB_N"/>
</dbReference>
<dbReference type="RefSeq" id="WP_229489937.1">
    <property type="nucleotide sequence ID" value="NZ_JAIVFQ010000109.1"/>
</dbReference>
<keyword evidence="4" id="KW-1185">Reference proteome</keyword>
<dbReference type="SUPFAM" id="SSF110849">
    <property type="entry name" value="ParB/Sulfiredoxin"/>
    <property type="match status" value="1"/>
</dbReference>
<name>A0ABS8IJS1_9NOSO</name>
<feature type="region of interest" description="Disordered" evidence="1">
    <location>
        <begin position="1"/>
        <end position="23"/>
    </location>
</feature>
<evidence type="ECO:0000313" key="4">
    <source>
        <dbReference type="Proteomes" id="UP001199525"/>
    </source>
</evidence>
<dbReference type="Proteomes" id="UP001199525">
    <property type="component" value="Unassembled WGS sequence"/>
</dbReference>
<evidence type="ECO:0000259" key="2">
    <source>
        <dbReference type="Pfam" id="PF02195"/>
    </source>
</evidence>
<comment type="caution">
    <text evidence="3">The sequence shown here is derived from an EMBL/GenBank/DDBJ whole genome shotgun (WGS) entry which is preliminary data.</text>
</comment>
<proteinExistence type="predicted"/>
<sequence length="95" mass="10569">MQTQTGEIAIDTGLIDPNPNQPRQTITQESIQAKARLLKKHGQITPVILKEIKGIIQKISSGLSEITLANASREQLKSLQEILEQKLNEIGKLMR</sequence>
<evidence type="ECO:0000256" key="1">
    <source>
        <dbReference type="SAM" id="MobiDB-lite"/>
    </source>
</evidence>